<evidence type="ECO:0000256" key="4">
    <source>
        <dbReference type="ARBA" id="ARBA00022840"/>
    </source>
</evidence>
<evidence type="ECO:0000256" key="3">
    <source>
        <dbReference type="ARBA" id="ARBA00022806"/>
    </source>
</evidence>
<feature type="binding site" evidence="5">
    <location>
        <begin position="244"/>
        <end position="251"/>
    </location>
    <ligand>
        <name>ATP</name>
        <dbReference type="ChEBI" id="CHEBI:30616"/>
    </ligand>
</feature>
<feature type="domain" description="UvrD-like helicase ATP-binding" evidence="7">
    <location>
        <begin position="223"/>
        <end position="607"/>
    </location>
</feature>
<feature type="region of interest" description="Disordered" evidence="6">
    <location>
        <begin position="1"/>
        <end position="39"/>
    </location>
</feature>
<evidence type="ECO:0000313" key="9">
    <source>
        <dbReference type="Proteomes" id="UP001501705"/>
    </source>
</evidence>
<evidence type="ECO:0000256" key="6">
    <source>
        <dbReference type="SAM" id="MobiDB-lite"/>
    </source>
</evidence>
<dbReference type="Gene3D" id="3.40.50.300">
    <property type="entry name" value="P-loop containing nucleotide triphosphate hydrolases"/>
    <property type="match status" value="3"/>
</dbReference>
<keyword evidence="2 5" id="KW-0378">Hydrolase</keyword>
<keyword evidence="4 5" id="KW-0067">ATP-binding</keyword>
<dbReference type="InterPro" id="IPR027417">
    <property type="entry name" value="P-loop_NTPase"/>
</dbReference>
<dbReference type="PROSITE" id="PS51198">
    <property type="entry name" value="UVRD_HELICASE_ATP_BIND"/>
    <property type="match status" value="1"/>
</dbReference>
<evidence type="ECO:0000313" key="8">
    <source>
        <dbReference type="EMBL" id="GAA1552562.1"/>
    </source>
</evidence>
<dbReference type="Proteomes" id="UP001501705">
    <property type="component" value="Unassembled WGS sequence"/>
</dbReference>
<protein>
    <submittedName>
        <fullName evidence="8">AAA family ATPase</fullName>
    </submittedName>
</protein>
<keyword evidence="3 5" id="KW-0347">Helicase</keyword>
<evidence type="ECO:0000256" key="5">
    <source>
        <dbReference type="PROSITE-ProRule" id="PRU00560"/>
    </source>
</evidence>
<keyword evidence="1 5" id="KW-0547">Nucleotide-binding</keyword>
<feature type="compositionally biased region" description="Basic and acidic residues" evidence="6">
    <location>
        <begin position="26"/>
        <end position="39"/>
    </location>
</feature>
<dbReference type="PANTHER" id="PTHR11070">
    <property type="entry name" value="UVRD / RECB / PCRA DNA HELICASE FAMILY MEMBER"/>
    <property type="match status" value="1"/>
</dbReference>
<reference evidence="8 9" key="1">
    <citation type="journal article" date="2019" name="Int. J. Syst. Evol. Microbiol.">
        <title>The Global Catalogue of Microorganisms (GCM) 10K type strain sequencing project: providing services to taxonomists for standard genome sequencing and annotation.</title>
        <authorList>
            <consortium name="The Broad Institute Genomics Platform"/>
            <consortium name="The Broad Institute Genome Sequencing Center for Infectious Disease"/>
            <person name="Wu L."/>
            <person name="Ma J."/>
        </authorList>
    </citation>
    <scope>NUCLEOTIDE SEQUENCE [LARGE SCALE GENOMIC DNA]</scope>
    <source>
        <strain evidence="8 9">JCM 15572</strain>
    </source>
</reference>
<dbReference type="PANTHER" id="PTHR11070:SF45">
    <property type="entry name" value="DNA 3'-5' HELICASE"/>
    <property type="match status" value="1"/>
</dbReference>
<comment type="caution">
    <text evidence="8">The sequence shown here is derived from an EMBL/GenBank/DDBJ whole genome shotgun (WGS) entry which is preliminary data.</text>
</comment>
<keyword evidence="9" id="KW-1185">Reference proteome</keyword>
<dbReference type="EMBL" id="BAAAPH010000002">
    <property type="protein sequence ID" value="GAA1552562.1"/>
    <property type="molecule type" value="Genomic_DNA"/>
</dbReference>
<evidence type="ECO:0000256" key="2">
    <source>
        <dbReference type="ARBA" id="ARBA00022801"/>
    </source>
</evidence>
<gene>
    <name evidence="8" type="ORF">GCM10009804_06940</name>
</gene>
<organism evidence="8 9">
    <name type="scientific">Kribbella hippodromi</name>
    <dbReference type="NCBI Taxonomy" id="434347"/>
    <lineage>
        <taxon>Bacteria</taxon>
        <taxon>Bacillati</taxon>
        <taxon>Actinomycetota</taxon>
        <taxon>Actinomycetes</taxon>
        <taxon>Propionibacteriales</taxon>
        <taxon>Kribbellaceae</taxon>
        <taxon>Kribbella</taxon>
    </lineage>
</organism>
<name>A0ABN2C7C4_9ACTN</name>
<dbReference type="Pfam" id="PF13245">
    <property type="entry name" value="AAA_19"/>
    <property type="match status" value="1"/>
</dbReference>
<dbReference type="InterPro" id="IPR000212">
    <property type="entry name" value="DNA_helicase_UvrD/REP"/>
</dbReference>
<dbReference type="SUPFAM" id="SSF52540">
    <property type="entry name" value="P-loop containing nucleoside triphosphate hydrolases"/>
    <property type="match status" value="1"/>
</dbReference>
<evidence type="ECO:0000259" key="7">
    <source>
        <dbReference type="PROSITE" id="PS51198"/>
    </source>
</evidence>
<accession>A0ABN2C7C4</accession>
<proteinExistence type="predicted"/>
<dbReference type="InterPro" id="IPR014016">
    <property type="entry name" value="UvrD-like_ATP-bd"/>
</dbReference>
<sequence length="752" mass="82402">MDQTPTSADHDSVRAEGASSADSADSMERAELAAEQQHVDRVYGRVEEAARSASRIAVDGYQRGQAQNVGRVRDEEQTGLYERDVLVFAAARRIAELDAEHEGLVFGRLDSDRGDDEPQAETAAGLDKLYVGRIGVRDAEYEPLVIDWRAPAAEPFYRATATDRQKVVRRRVLRNKGPRIVGLEDDLLAPERAPEDLPVMGEGALMASLSRARGHTMRDIVATIQAEQDKAIRSTARGVTVIGGGPGTGKTVVALHRAAYLLYSDRRRFERGGVLVVGPSAAFMAYIERVLPSLGENTVSLRAVGELVDGVKATVVDEAEVAAIKGSLPMRGVLSRAARDRVPTAPTTLRVFIGGATVELDANQLDNVRRNALRRTARNRAASEARKGLIAALWQRFPEDLRTGPLGDREAFGDRVTDTPAFRTFFSQWWPVVTPEAALRWLGDPRRLQRWARNDLTPREVDALARGIRTTDEFTIADVALLDELTTLLGKPLANENTDEEFDWLEGLSEGVNEVLTSSERRARAAAAREAEEPEEYAHVLVDEAQDLSPMQWRMVTRRGPQASWTIVGDPAQSSWPDPDEARGAMDSMLSHLQRHTYRLSTNYRNSAEIYSFAGEVIRQSIPDADLPNAVRSTGVEPEHRVFDDGKVSQAAGEAAAELLQLVEGTVGVIVPPALRPIVEPVLAELGDPRVVAVSPLDSKGLEYDGVVVVEPDRIVSDTLGGVRALYVVLTRATQRLITINSTTHWLPARDS</sequence>
<evidence type="ECO:0000256" key="1">
    <source>
        <dbReference type="ARBA" id="ARBA00022741"/>
    </source>
</evidence>